<evidence type="ECO:0000256" key="3">
    <source>
        <dbReference type="ARBA" id="ARBA00022989"/>
    </source>
</evidence>
<dbReference type="PROSITE" id="PS51380">
    <property type="entry name" value="EXS"/>
    <property type="match status" value="1"/>
</dbReference>
<name>A0A0C3AVT6_9AGAM</name>
<dbReference type="Pfam" id="PF03124">
    <property type="entry name" value="EXS"/>
    <property type="match status" value="1"/>
</dbReference>
<dbReference type="Proteomes" id="UP000053989">
    <property type="component" value="Unassembled WGS sequence"/>
</dbReference>
<dbReference type="STRING" id="1036808.A0A0C3AVT6"/>
<keyword evidence="4 5" id="KW-0472">Membrane</keyword>
<feature type="transmembrane region" description="Helical" evidence="5">
    <location>
        <begin position="15"/>
        <end position="32"/>
    </location>
</feature>
<dbReference type="EMBL" id="KN822007">
    <property type="protein sequence ID" value="KIM69077.1"/>
    <property type="molecule type" value="Genomic_DNA"/>
</dbReference>
<evidence type="ECO:0000313" key="7">
    <source>
        <dbReference type="EMBL" id="KIM69077.1"/>
    </source>
</evidence>
<evidence type="ECO:0000256" key="4">
    <source>
        <dbReference type="ARBA" id="ARBA00023136"/>
    </source>
</evidence>
<keyword evidence="2 5" id="KW-0812">Transmembrane</keyword>
<sequence length="445" mass="50217">MVSQDENPLAGSFPLPFRVLFLVGLGILGWATNLHGLERLGIDGPSILELQAHNYLPLGSTHPSRTKQPIASAFYKPVYQLFVTYASWCFGAWLLYRAATHSNVTLVDAFGYIPGVCILNVLTILLCTLDVVQKRQRDAFLFSAERCLFAAASGPIYFSDIIFADILTSYAKVLGDVWLSLWMLLPGGSMLSIPSHEGWFQWILPSLMSLPYIIRLRQCIIEYRAPTNTSRRPLLNAIKYASSLPVIYLSAAQRLVVTELVEIRGEAARQQAWHGEHPLFRLWLLAAVTNSLYSFWWDLTNDWGLEILQPRPVASSSHSPRVFVLPSLHQKVPSVDGSLSHPDGLSRISSATVAGHAPLAYPYGLRPVLLYPILVYPLIIFLNLVLRMTWSIKLSSHLHLHSEGSAVIFWLEVAELLRRWMWVFLRIEWEVVKKGKDREDFGLVD</sequence>
<feature type="transmembrane region" description="Helical" evidence="5">
    <location>
        <begin position="279"/>
        <end position="296"/>
    </location>
</feature>
<gene>
    <name evidence="7" type="ORF">SCLCIDRAFT_103497</name>
</gene>
<dbReference type="GO" id="GO:0005737">
    <property type="term" value="C:cytoplasm"/>
    <property type="evidence" value="ECO:0007669"/>
    <property type="project" value="TreeGrafter"/>
</dbReference>
<keyword evidence="3 5" id="KW-1133">Transmembrane helix</keyword>
<feature type="transmembrane region" description="Helical" evidence="5">
    <location>
        <begin position="111"/>
        <end position="132"/>
    </location>
</feature>
<organism evidence="7 8">
    <name type="scientific">Scleroderma citrinum Foug A</name>
    <dbReference type="NCBI Taxonomy" id="1036808"/>
    <lineage>
        <taxon>Eukaryota</taxon>
        <taxon>Fungi</taxon>
        <taxon>Dikarya</taxon>
        <taxon>Basidiomycota</taxon>
        <taxon>Agaricomycotina</taxon>
        <taxon>Agaricomycetes</taxon>
        <taxon>Agaricomycetidae</taxon>
        <taxon>Boletales</taxon>
        <taxon>Sclerodermatineae</taxon>
        <taxon>Sclerodermataceae</taxon>
        <taxon>Scleroderma</taxon>
    </lineage>
</organism>
<evidence type="ECO:0000256" key="1">
    <source>
        <dbReference type="ARBA" id="ARBA00004141"/>
    </source>
</evidence>
<feature type="transmembrane region" description="Helical" evidence="5">
    <location>
        <begin position="78"/>
        <end position="99"/>
    </location>
</feature>
<keyword evidence="8" id="KW-1185">Reference proteome</keyword>
<reference evidence="7 8" key="1">
    <citation type="submission" date="2014-04" db="EMBL/GenBank/DDBJ databases">
        <authorList>
            <consortium name="DOE Joint Genome Institute"/>
            <person name="Kuo A."/>
            <person name="Kohler A."/>
            <person name="Nagy L.G."/>
            <person name="Floudas D."/>
            <person name="Copeland A."/>
            <person name="Barry K.W."/>
            <person name="Cichocki N."/>
            <person name="Veneault-Fourrey C."/>
            <person name="LaButti K."/>
            <person name="Lindquist E.A."/>
            <person name="Lipzen A."/>
            <person name="Lundell T."/>
            <person name="Morin E."/>
            <person name="Murat C."/>
            <person name="Sun H."/>
            <person name="Tunlid A."/>
            <person name="Henrissat B."/>
            <person name="Grigoriev I.V."/>
            <person name="Hibbett D.S."/>
            <person name="Martin F."/>
            <person name="Nordberg H.P."/>
            <person name="Cantor M.N."/>
            <person name="Hua S.X."/>
        </authorList>
    </citation>
    <scope>NUCLEOTIDE SEQUENCE [LARGE SCALE GENOMIC DNA]</scope>
    <source>
        <strain evidence="7 8">Foug A</strain>
    </source>
</reference>
<dbReference type="OrthoDB" id="2159384at2759"/>
<accession>A0A0C3AVT6</accession>
<dbReference type="GO" id="GO:0016020">
    <property type="term" value="C:membrane"/>
    <property type="evidence" value="ECO:0007669"/>
    <property type="project" value="UniProtKB-SubCell"/>
</dbReference>
<dbReference type="FunCoup" id="A0A0C3AVT6">
    <property type="interactions" value="239"/>
</dbReference>
<protein>
    <recommendedName>
        <fullName evidence="6">EXS domain-containing protein</fullName>
    </recommendedName>
</protein>
<reference evidence="8" key="2">
    <citation type="submission" date="2015-01" db="EMBL/GenBank/DDBJ databases">
        <title>Evolutionary Origins and Diversification of the Mycorrhizal Mutualists.</title>
        <authorList>
            <consortium name="DOE Joint Genome Institute"/>
            <consortium name="Mycorrhizal Genomics Consortium"/>
            <person name="Kohler A."/>
            <person name="Kuo A."/>
            <person name="Nagy L.G."/>
            <person name="Floudas D."/>
            <person name="Copeland A."/>
            <person name="Barry K.W."/>
            <person name="Cichocki N."/>
            <person name="Veneault-Fourrey C."/>
            <person name="LaButti K."/>
            <person name="Lindquist E.A."/>
            <person name="Lipzen A."/>
            <person name="Lundell T."/>
            <person name="Morin E."/>
            <person name="Murat C."/>
            <person name="Riley R."/>
            <person name="Ohm R."/>
            <person name="Sun H."/>
            <person name="Tunlid A."/>
            <person name="Henrissat B."/>
            <person name="Grigoriev I.V."/>
            <person name="Hibbett D.S."/>
            <person name="Martin F."/>
        </authorList>
    </citation>
    <scope>NUCLEOTIDE SEQUENCE [LARGE SCALE GENOMIC DNA]</scope>
    <source>
        <strain evidence="8">Foug A</strain>
    </source>
</reference>
<evidence type="ECO:0000259" key="6">
    <source>
        <dbReference type="PROSITE" id="PS51380"/>
    </source>
</evidence>
<proteinExistence type="predicted"/>
<evidence type="ECO:0000313" key="8">
    <source>
        <dbReference type="Proteomes" id="UP000053989"/>
    </source>
</evidence>
<dbReference type="PANTHER" id="PTHR10783:SF46">
    <property type="entry name" value="PROTEIN ERD1 HOMOLOG 2"/>
    <property type="match status" value="1"/>
</dbReference>
<dbReference type="PANTHER" id="PTHR10783">
    <property type="entry name" value="XENOTROPIC AND POLYTROPIC RETROVIRUS RECEPTOR 1-RELATED"/>
    <property type="match status" value="1"/>
</dbReference>
<dbReference type="HOGENOM" id="CLU_024081_2_1_1"/>
<evidence type="ECO:0000256" key="5">
    <source>
        <dbReference type="SAM" id="Phobius"/>
    </source>
</evidence>
<dbReference type="AlphaFoldDB" id="A0A0C3AVT6"/>
<feature type="transmembrane region" description="Helical" evidence="5">
    <location>
        <begin position="368"/>
        <end position="386"/>
    </location>
</feature>
<dbReference type="InterPro" id="IPR004342">
    <property type="entry name" value="EXS_C"/>
</dbReference>
<comment type="subcellular location">
    <subcellularLocation>
        <location evidence="1">Membrane</location>
        <topology evidence="1">Multi-pass membrane protein</topology>
    </subcellularLocation>
</comment>
<feature type="domain" description="EXS" evidence="6">
    <location>
        <begin position="195"/>
        <end position="445"/>
    </location>
</feature>
<dbReference type="InParanoid" id="A0A0C3AVT6"/>
<evidence type="ECO:0000256" key="2">
    <source>
        <dbReference type="ARBA" id="ARBA00022692"/>
    </source>
</evidence>